<reference evidence="1" key="1">
    <citation type="journal article" date="2020" name="Stud. Mycol.">
        <title>101 Dothideomycetes genomes: a test case for predicting lifestyles and emergence of pathogens.</title>
        <authorList>
            <person name="Haridas S."/>
            <person name="Albert R."/>
            <person name="Binder M."/>
            <person name="Bloem J."/>
            <person name="Labutti K."/>
            <person name="Salamov A."/>
            <person name="Andreopoulos B."/>
            <person name="Baker S."/>
            <person name="Barry K."/>
            <person name="Bills G."/>
            <person name="Bluhm B."/>
            <person name="Cannon C."/>
            <person name="Castanera R."/>
            <person name="Culley D."/>
            <person name="Daum C."/>
            <person name="Ezra D."/>
            <person name="Gonzalez J."/>
            <person name="Henrissat B."/>
            <person name="Kuo A."/>
            <person name="Liang C."/>
            <person name="Lipzen A."/>
            <person name="Lutzoni F."/>
            <person name="Magnuson J."/>
            <person name="Mondo S."/>
            <person name="Nolan M."/>
            <person name="Ohm R."/>
            <person name="Pangilinan J."/>
            <person name="Park H.-J."/>
            <person name="Ramirez L."/>
            <person name="Alfaro M."/>
            <person name="Sun H."/>
            <person name="Tritt A."/>
            <person name="Yoshinaga Y."/>
            <person name="Zwiers L.-H."/>
            <person name="Turgeon B."/>
            <person name="Goodwin S."/>
            <person name="Spatafora J."/>
            <person name="Crous P."/>
            <person name="Grigoriev I."/>
        </authorList>
    </citation>
    <scope>NUCLEOTIDE SEQUENCE</scope>
    <source>
        <strain evidence="1">CBS 675.92</strain>
    </source>
</reference>
<sequence length="362" mass="41462">ALHKSLPFTWNYDEKYDTVNPLGDSRQIQYHALWTFDIPNDVLQYTNRGRRSQIRLSLLQERVVCLADMESLGGPIPPPLEPTLDSKLPYWRPQVPVDGRMRAFTYRLLRDFHRQWRHILRNQYNSVTLRRFARAIIRLITLDFEVRENTGGHGWRGVHVWITHLPAWDLFEADLVRVGNVHVVLCQTMQEGLSKVQQHASYQDFSMSQIPSRTDCGEVQPNYIILSVKHVMLCHATGPSSLKHTAPEPLFNGDYDTAPPSELALNYLLWATASARPSISTPLQSLPVELQNIILDYVSVGTVETAKVGCLLGIGSTYSWKDGPLKVTLEKRHMIRHSRSPVESLVWFAEHKSGIVYLARKY</sequence>
<protein>
    <submittedName>
        <fullName evidence="1">Uncharacterized protein</fullName>
    </submittedName>
</protein>
<dbReference type="OrthoDB" id="4934446at2759"/>
<organism evidence="1 2">
    <name type="scientific">Byssothecium circinans</name>
    <dbReference type="NCBI Taxonomy" id="147558"/>
    <lineage>
        <taxon>Eukaryota</taxon>
        <taxon>Fungi</taxon>
        <taxon>Dikarya</taxon>
        <taxon>Ascomycota</taxon>
        <taxon>Pezizomycotina</taxon>
        <taxon>Dothideomycetes</taxon>
        <taxon>Pleosporomycetidae</taxon>
        <taxon>Pleosporales</taxon>
        <taxon>Massarineae</taxon>
        <taxon>Massarinaceae</taxon>
        <taxon>Byssothecium</taxon>
    </lineage>
</organism>
<name>A0A6A5T7D5_9PLEO</name>
<proteinExistence type="predicted"/>
<dbReference type="AlphaFoldDB" id="A0A6A5T7D5"/>
<gene>
    <name evidence="1" type="ORF">CC80DRAFT_431300</name>
</gene>
<evidence type="ECO:0000313" key="2">
    <source>
        <dbReference type="Proteomes" id="UP000800035"/>
    </source>
</evidence>
<dbReference type="EMBL" id="ML977054">
    <property type="protein sequence ID" value="KAF1948553.1"/>
    <property type="molecule type" value="Genomic_DNA"/>
</dbReference>
<keyword evidence="2" id="KW-1185">Reference proteome</keyword>
<evidence type="ECO:0000313" key="1">
    <source>
        <dbReference type="EMBL" id="KAF1948553.1"/>
    </source>
</evidence>
<accession>A0A6A5T7D5</accession>
<feature type="non-terminal residue" evidence="1">
    <location>
        <position position="1"/>
    </location>
</feature>
<dbReference type="Proteomes" id="UP000800035">
    <property type="component" value="Unassembled WGS sequence"/>
</dbReference>